<sequence>MKPHSISLPILLLIFHVLFAIICRADDSGDNEPLATTLAYVPINIYRNGTLKLADWNGTNVDDISNGTVKSPIRVRDRTTEERLRISWIQQDILRRLGMVGRVPPSVRMANVTASSSLNGEIGRKLIDVVANAPPPTRSPLLIDDIQSAANNNNNKWLNKVSSSSSAIGVTDMNEYSTSEVYAKRLQSFYPSCGIPNLTDPLMWRQHNRQEMRLYFDLTIPKSSDRNGRTSITIMWAKLQLYVLAGTECDVADKQAHTNIECNNRITITLYHYTQPLRPKHQERLRILDSRTIPASFQGSIDFNMQPVINYWQNMPDSNYGMLVKVEDIQGNSLQPKMYLQQMNCSDAEIPIPNLADLYGEKMLNRTLLNGQLRSRYPILDLMLMESVKEGDHQTYGTNFKKGTLQSQPELASSLLQRLQASYDEKFRSKK</sequence>
<reference evidence="3" key="1">
    <citation type="submission" date="2022-12" db="EMBL/GenBank/DDBJ databases">
        <title>Genome assemblies of Blomia tropicalis.</title>
        <authorList>
            <person name="Cui Y."/>
        </authorList>
    </citation>
    <scope>NUCLEOTIDE SEQUENCE</scope>
    <source>
        <tissue evidence="3">Adult mites</tissue>
    </source>
</reference>
<feature type="signal peptide" evidence="1">
    <location>
        <begin position="1"/>
        <end position="25"/>
    </location>
</feature>
<dbReference type="Gene3D" id="2.60.120.970">
    <property type="match status" value="1"/>
</dbReference>
<keyword evidence="1" id="KW-0732">Signal</keyword>
<dbReference type="InterPro" id="IPR001111">
    <property type="entry name" value="TGF-b_propeptide"/>
</dbReference>
<evidence type="ECO:0000256" key="1">
    <source>
        <dbReference type="SAM" id="SignalP"/>
    </source>
</evidence>
<comment type="caution">
    <text evidence="3">The sequence shown here is derived from an EMBL/GenBank/DDBJ whole genome shotgun (WGS) entry which is preliminary data.</text>
</comment>
<dbReference type="OMA" id="TIMWAKL"/>
<dbReference type="Proteomes" id="UP001142055">
    <property type="component" value="Chromosome 1"/>
</dbReference>
<keyword evidence="4" id="KW-1185">Reference proteome</keyword>
<accession>A0A9Q0RSX5</accession>
<dbReference type="EMBL" id="JAPWDV010000001">
    <property type="protein sequence ID" value="KAJ6225145.1"/>
    <property type="molecule type" value="Genomic_DNA"/>
</dbReference>
<dbReference type="Pfam" id="PF00688">
    <property type="entry name" value="TGFb_propeptide"/>
    <property type="match status" value="1"/>
</dbReference>
<evidence type="ECO:0000313" key="3">
    <source>
        <dbReference type="EMBL" id="KAJ6225145.1"/>
    </source>
</evidence>
<protein>
    <recommendedName>
        <fullName evidence="2">TGF-beta propeptide domain-containing protein</fullName>
    </recommendedName>
</protein>
<dbReference type="AlphaFoldDB" id="A0A9Q0RSX5"/>
<evidence type="ECO:0000313" key="4">
    <source>
        <dbReference type="Proteomes" id="UP001142055"/>
    </source>
</evidence>
<feature type="domain" description="TGF-beta propeptide" evidence="2">
    <location>
        <begin position="83"/>
        <end position="337"/>
    </location>
</feature>
<proteinExistence type="predicted"/>
<gene>
    <name evidence="3" type="ORF">RDWZM_003690</name>
</gene>
<evidence type="ECO:0000259" key="2">
    <source>
        <dbReference type="Pfam" id="PF00688"/>
    </source>
</evidence>
<organism evidence="3 4">
    <name type="scientific">Blomia tropicalis</name>
    <name type="common">Mite</name>
    <dbReference type="NCBI Taxonomy" id="40697"/>
    <lineage>
        <taxon>Eukaryota</taxon>
        <taxon>Metazoa</taxon>
        <taxon>Ecdysozoa</taxon>
        <taxon>Arthropoda</taxon>
        <taxon>Chelicerata</taxon>
        <taxon>Arachnida</taxon>
        <taxon>Acari</taxon>
        <taxon>Acariformes</taxon>
        <taxon>Sarcoptiformes</taxon>
        <taxon>Astigmata</taxon>
        <taxon>Glycyphagoidea</taxon>
        <taxon>Echimyopodidae</taxon>
        <taxon>Blomia</taxon>
    </lineage>
</organism>
<name>A0A9Q0RSX5_BLOTA</name>
<feature type="chain" id="PRO_5040190975" description="TGF-beta propeptide domain-containing protein" evidence="1">
    <location>
        <begin position="26"/>
        <end position="431"/>
    </location>
</feature>